<reference evidence="2 5" key="1">
    <citation type="submission" date="2024-01" db="EMBL/GenBank/DDBJ databases">
        <title>Aequorivita flavus sp. nov., isolated from deep-sea sediment.</title>
        <authorList>
            <person name="Chen X."/>
        </authorList>
    </citation>
    <scope>NUCLEOTIDE SEQUENCE</scope>
    <source>
        <strain evidence="2">MCCC 1A16923</strain>
        <strain evidence="3 5">MCCC 1A16935</strain>
    </source>
</reference>
<gene>
    <name evidence="3" type="ORF">VZD24_09855</name>
    <name evidence="2" type="ORF">VZD85_10985</name>
</gene>
<dbReference type="EMBL" id="JBANCF010000007">
    <property type="protein sequence ID" value="MEM0573822.1"/>
    <property type="molecule type" value="Genomic_DNA"/>
</dbReference>
<evidence type="ECO:0000313" key="3">
    <source>
        <dbReference type="EMBL" id="MEM0573822.1"/>
    </source>
</evidence>
<dbReference type="Proteomes" id="UP001388259">
    <property type="component" value="Unassembled WGS sequence"/>
</dbReference>
<accession>A0AB35YSU1</accession>
<keyword evidence="1" id="KW-0732">Signal</keyword>
<feature type="chain" id="PRO_5044212641" evidence="1">
    <location>
        <begin position="20"/>
        <end position="404"/>
    </location>
</feature>
<dbReference type="Proteomes" id="UP001390963">
    <property type="component" value="Unassembled WGS sequence"/>
</dbReference>
<organism evidence="2 4">
    <name type="scientific">Aequorivita flava</name>
    <dbReference type="NCBI Taxonomy" id="3114371"/>
    <lineage>
        <taxon>Bacteria</taxon>
        <taxon>Pseudomonadati</taxon>
        <taxon>Bacteroidota</taxon>
        <taxon>Flavobacteriia</taxon>
        <taxon>Flavobacteriales</taxon>
        <taxon>Flavobacteriaceae</taxon>
        <taxon>Aequorivita</taxon>
    </lineage>
</organism>
<dbReference type="AlphaFoldDB" id="A0AB35YSU1"/>
<evidence type="ECO:0000313" key="4">
    <source>
        <dbReference type="Proteomes" id="UP001388259"/>
    </source>
</evidence>
<protein>
    <submittedName>
        <fullName evidence="2">Outer membrane beta-barrel protein</fullName>
    </submittedName>
</protein>
<comment type="caution">
    <text evidence="2">The sequence shown here is derived from an EMBL/GenBank/DDBJ whole genome shotgun (WGS) entry which is preliminary data.</text>
</comment>
<proteinExistence type="predicted"/>
<evidence type="ECO:0000256" key="1">
    <source>
        <dbReference type="SAM" id="SignalP"/>
    </source>
</evidence>
<evidence type="ECO:0000313" key="2">
    <source>
        <dbReference type="EMBL" id="MEM0518880.1"/>
    </source>
</evidence>
<dbReference type="EMBL" id="JAZBJM010000007">
    <property type="protein sequence ID" value="MEM0518880.1"/>
    <property type="molecule type" value="Genomic_DNA"/>
</dbReference>
<dbReference type="RefSeq" id="WP_342687574.1">
    <property type="nucleotide sequence ID" value="NZ_JAZBJM010000007.1"/>
</dbReference>
<feature type="signal peptide" evidence="1">
    <location>
        <begin position="1"/>
        <end position="19"/>
    </location>
</feature>
<sequence length="404" mass="46268">MKLNLFFATLLLATVSAFSQTNFEPGYIIQSNGTQVDCLIKNEDWKGSPTTFVYKLSENGETKIGSVATINEFGSKQSFKYIKATVQIDQSSDVVNNLTFERNPEYKEETVFLKTLVSGKASLYFTFHENAPRYFYSVGDGEIEQLIYKRYLVTRIKMGTNEFYKQQLANSLTCNSVTENNFENLQYKMSNLVNIITKYNDCENSESIVYNKNKQKAKFNLSVRPGVAFSSFSMQRRGDELLHFDSDTGIRVGLEAEYILPFNNGKWSIFIEPTYRSYKTEKQYLYVDMITFQKYTTISVNYTSVELPLGGRHYMFVNKDAAFFIDAAVIMDLTTLDSEITSTDEDSYDLNVSADAALAFGLGFRYKNKYSLQARYHSGRQLLNYDNINSTYKSFAIVAGYNFL</sequence>
<evidence type="ECO:0000313" key="5">
    <source>
        <dbReference type="Proteomes" id="UP001390963"/>
    </source>
</evidence>
<keyword evidence="5" id="KW-1185">Reference proteome</keyword>
<name>A0AB35YSU1_9FLAO</name>